<comment type="caution">
    <text evidence="9">The sequence shown here is derived from an EMBL/GenBank/DDBJ whole genome shotgun (WGS) entry which is preliminary data.</text>
</comment>
<evidence type="ECO:0000313" key="10">
    <source>
        <dbReference type="Proteomes" id="UP000474175"/>
    </source>
</evidence>
<name>A0A6L9LE40_9BACT</name>
<comment type="subcellular location">
    <subcellularLocation>
        <location evidence="1">Cell membrane</location>
        <topology evidence="1">Multi-pass membrane protein</topology>
    </subcellularLocation>
</comment>
<feature type="transmembrane region" description="Helical" evidence="6">
    <location>
        <begin position="21"/>
        <end position="42"/>
    </location>
</feature>
<feature type="transmembrane region" description="Helical" evidence="6">
    <location>
        <begin position="285"/>
        <end position="307"/>
    </location>
</feature>
<dbReference type="GO" id="GO:0005886">
    <property type="term" value="C:plasma membrane"/>
    <property type="evidence" value="ECO:0007669"/>
    <property type="project" value="UniProtKB-SubCell"/>
</dbReference>
<gene>
    <name evidence="9" type="ORF">GK108_22300</name>
</gene>
<evidence type="ECO:0000256" key="2">
    <source>
        <dbReference type="ARBA" id="ARBA00022475"/>
    </source>
</evidence>
<dbReference type="PANTHER" id="PTHR30572:SF18">
    <property type="entry name" value="ABC-TYPE MACROLIDE FAMILY EXPORT SYSTEM PERMEASE COMPONENT 2"/>
    <property type="match status" value="1"/>
</dbReference>
<feature type="transmembrane region" description="Helical" evidence="6">
    <location>
        <begin position="716"/>
        <end position="743"/>
    </location>
</feature>
<feature type="transmembrane region" description="Helical" evidence="6">
    <location>
        <begin position="755"/>
        <end position="776"/>
    </location>
</feature>
<feature type="domain" description="MacB-like periplasmic core" evidence="8">
    <location>
        <begin position="436"/>
        <end position="639"/>
    </location>
</feature>
<proteinExistence type="predicted"/>
<keyword evidence="5 6" id="KW-0472">Membrane</keyword>
<dbReference type="InterPro" id="IPR003838">
    <property type="entry name" value="ABC3_permease_C"/>
</dbReference>
<accession>A0A6L9LE40</accession>
<dbReference type="EMBL" id="JAAFZH010000012">
    <property type="protein sequence ID" value="NDU97632.1"/>
    <property type="molecule type" value="Genomic_DNA"/>
</dbReference>
<dbReference type="Proteomes" id="UP000474175">
    <property type="component" value="Unassembled WGS sequence"/>
</dbReference>
<feature type="domain" description="ABC3 transporter permease C-terminal" evidence="7">
    <location>
        <begin position="291"/>
        <end position="407"/>
    </location>
</feature>
<keyword evidence="3 6" id="KW-0812">Transmembrane</keyword>
<dbReference type="Pfam" id="PF02687">
    <property type="entry name" value="FtsX"/>
    <property type="match status" value="2"/>
</dbReference>
<sequence>MLRNYLKIAFRTLAKHKGYSAINIVGLSVGMAVALLIGLWLWDELSFDQYHTHYNRIAQVKQHLVNNGEVQTWNTTPYPLAEELRQHYGSDFKHVVLGREEGDHILSVGNEKFTQRGMYFEPQITDMLSLKMVKGSRNGLKEPGSILLAESVAKAFFGDADPINKLMKIDNRMAVKVTGVYEDLPRNTTFHEITFMAPWSLYYNNTEWVRNTPDPWRPNAFVIFAQLNESADFETVSAKIKDAKLNRISSELARKKPAIFLHPMSQWHLYSEFKNGVNVGGKIQYVWLFGIIGGFVLLLACINFMNLSTARSEKRAKEVGIRKAVGSVRTQLIYQFFLESLLVVFFSLILALFWVQLLLPAFNHVADKEVRVLWSNPIFWSACLGFSLLTGLVAGSYPAFYLSSFQPVKILKGARLQAGRWATVPRKMLVVVQFTVSVTLIVGTIIVFRQIQFAQNRPIGYDTNGLVVVPTISADVHNHVDAVKRELLQTGTVLNVAEAATPPTEVWNSSSAFDWKDKDPTLSVDFPVVGASYDYGKTIGWKLAEGRDFSRDFLTDSSAVILNEAAVKFMGLRNPVGETIRWYDQPYKVIGVVNDVVINSPYEQVKPTIFHLSTEPGSTILLKLNPHSSAGDALERIETVFKKFNPSQPFDYTFVDEEFARKFGNEQRIGTLASFFAVLAIFISCLGLFGLASFIAEQRTKEIGVRKVLGASVTSLWRLLSVDFIVLVIISCVIATPVAYYFLEEWLQKFTYHTSISWWVFAASSLGALAITLLTVSFQAIKAALMNPVKSLRSE</sequence>
<dbReference type="PANTHER" id="PTHR30572">
    <property type="entry name" value="MEMBRANE COMPONENT OF TRANSPORTER-RELATED"/>
    <property type="match status" value="1"/>
</dbReference>
<evidence type="ECO:0000256" key="1">
    <source>
        <dbReference type="ARBA" id="ARBA00004651"/>
    </source>
</evidence>
<organism evidence="9 10">
    <name type="scientific">Spirosoma terrae</name>
    <dbReference type="NCBI Taxonomy" id="1968276"/>
    <lineage>
        <taxon>Bacteria</taxon>
        <taxon>Pseudomonadati</taxon>
        <taxon>Bacteroidota</taxon>
        <taxon>Cytophagia</taxon>
        <taxon>Cytophagales</taxon>
        <taxon>Cytophagaceae</taxon>
        <taxon>Spirosoma</taxon>
    </lineage>
</organism>
<dbReference type="InterPro" id="IPR025857">
    <property type="entry name" value="MacB_PCD"/>
</dbReference>
<feature type="transmembrane region" description="Helical" evidence="6">
    <location>
        <begin position="378"/>
        <end position="402"/>
    </location>
</feature>
<keyword evidence="2" id="KW-1003">Cell membrane</keyword>
<dbReference type="InterPro" id="IPR050250">
    <property type="entry name" value="Macrolide_Exporter_MacB"/>
</dbReference>
<feature type="domain" description="MacB-like periplasmic core" evidence="8">
    <location>
        <begin position="20"/>
        <end position="242"/>
    </location>
</feature>
<keyword evidence="10" id="KW-1185">Reference proteome</keyword>
<protein>
    <submittedName>
        <fullName evidence="9">FtsX-like permease family protein</fullName>
    </submittedName>
</protein>
<feature type="transmembrane region" description="Helical" evidence="6">
    <location>
        <begin position="428"/>
        <end position="448"/>
    </location>
</feature>
<evidence type="ECO:0000259" key="8">
    <source>
        <dbReference type="Pfam" id="PF12704"/>
    </source>
</evidence>
<evidence type="ECO:0000256" key="5">
    <source>
        <dbReference type="ARBA" id="ARBA00023136"/>
    </source>
</evidence>
<evidence type="ECO:0000313" key="9">
    <source>
        <dbReference type="EMBL" id="NDU97632.1"/>
    </source>
</evidence>
<evidence type="ECO:0000259" key="7">
    <source>
        <dbReference type="Pfam" id="PF02687"/>
    </source>
</evidence>
<evidence type="ECO:0000256" key="4">
    <source>
        <dbReference type="ARBA" id="ARBA00022989"/>
    </source>
</evidence>
<evidence type="ECO:0000256" key="3">
    <source>
        <dbReference type="ARBA" id="ARBA00022692"/>
    </source>
</evidence>
<dbReference type="Pfam" id="PF12704">
    <property type="entry name" value="MacB_PCD"/>
    <property type="match status" value="2"/>
</dbReference>
<dbReference type="AlphaFoldDB" id="A0A6L9LE40"/>
<feature type="transmembrane region" description="Helical" evidence="6">
    <location>
        <begin position="332"/>
        <end position="358"/>
    </location>
</feature>
<dbReference type="GO" id="GO:0022857">
    <property type="term" value="F:transmembrane transporter activity"/>
    <property type="evidence" value="ECO:0007669"/>
    <property type="project" value="TreeGrafter"/>
</dbReference>
<feature type="domain" description="ABC3 transporter permease C-terminal" evidence="7">
    <location>
        <begin position="675"/>
        <end position="788"/>
    </location>
</feature>
<keyword evidence="4 6" id="KW-1133">Transmembrane helix</keyword>
<feature type="transmembrane region" description="Helical" evidence="6">
    <location>
        <begin position="672"/>
        <end position="695"/>
    </location>
</feature>
<evidence type="ECO:0000256" key="6">
    <source>
        <dbReference type="SAM" id="Phobius"/>
    </source>
</evidence>
<reference evidence="9 10" key="1">
    <citation type="submission" date="2020-02" db="EMBL/GenBank/DDBJ databases">
        <title>Draft genome sequence of two Spirosoma agri KCTC 52727 and Spirosoma terrae KCTC 52035.</title>
        <authorList>
            <person name="Rojas J."/>
            <person name="Ambika Manirajan B."/>
            <person name="Suarez C."/>
            <person name="Ratering S."/>
            <person name="Schnell S."/>
        </authorList>
    </citation>
    <scope>NUCLEOTIDE SEQUENCE [LARGE SCALE GENOMIC DNA]</scope>
    <source>
        <strain evidence="9 10">KCTC 52035</strain>
    </source>
</reference>